<evidence type="ECO:0000313" key="2">
    <source>
        <dbReference type="Proteomes" id="UP001141552"/>
    </source>
</evidence>
<name>A0A9Q0FEK9_9ROSI</name>
<protein>
    <submittedName>
        <fullName evidence="1">Uncharacterized protein</fullName>
    </submittedName>
</protein>
<evidence type="ECO:0000313" key="1">
    <source>
        <dbReference type="EMBL" id="KAJ4830048.1"/>
    </source>
</evidence>
<accession>A0A9Q0FEK9</accession>
<keyword evidence="2" id="KW-1185">Reference proteome</keyword>
<comment type="caution">
    <text evidence="1">The sequence shown here is derived from an EMBL/GenBank/DDBJ whole genome shotgun (WGS) entry which is preliminary data.</text>
</comment>
<proteinExistence type="predicted"/>
<dbReference type="AlphaFoldDB" id="A0A9Q0FEK9"/>
<sequence>MGSVAGGLFQQREETRVRRIQANPCWTVNFRDVLCWWFCDGGEWGSAGIRGDRGERGWG</sequence>
<reference evidence="1" key="1">
    <citation type="submission" date="2022-02" db="EMBL/GenBank/DDBJ databases">
        <authorList>
            <person name="Henning P.M."/>
            <person name="McCubbin A.G."/>
            <person name="Shore J.S."/>
        </authorList>
    </citation>
    <scope>NUCLEOTIDE SEQUENCE</scope>
    <source>
        <strain evidence="1">F60SS</strain>
        <tissue evidence="1">Leaves</tissue>
    </source>
</reference>
<reference evidence="1" key="2">
    <citation type="journal article" date="2023" name="Plants (Basel)">
        <title>Annotation of the Turnera subulata (Passifloraceae) Draft Genome Reveals the S-Locus Evolved after the Divergence of Turneroideae from Passifloroideae in a Stepwise Manner.</title>
        <authorList>
            <person name="Henning P.M."/>
            <person name="Roalson E.H."/>
            <person name="Mir W."/>
            <person name="McCubbin A.G."/>
            <person name="Shore J.S."/>
        </authorList>
    </citation>
    <scope>NUCLEOTIDE SEQUENCE</scope>
    <source>
        <strain evidence="1">F60SS</strain>
    </source>
</reference>
<organism evidence="1 2">
    <name type="scientific">Turnera subulata</name>
    <dbReference type="NCBI Taxonomy" id="218843"/>
    <lineage>
        <taxon>Eukaryota</taxon>
        <taxon>Viridiplantae</taxon>
        <taxon>Streptophyta</taxon>
        <taxon>Embryophyta</taxon>
        <taxon>Tracheophyta</taxon>
        <taxon>Spermatophyta</taxon>
        <taxon>Magnoliopsida</taxon>
        <taxon>eudicotyledons</taxon>
        <taxon>Gunneridae</taxon>
        <taxon>Pentapetalae</taxon>
        <taxon>rosids</taxon>
        <taxon>fabids</taxon>
        <taxon>Malpighiales</taxon>
        <taxon>Passifloraceae</taxon>
        <taxon>Turnera</taxon>
    </lineage>
</organism>
<dbReference type="Proteomes" id="UP001141552">
    <property type="component" value="Unassembled WGS sequence"/>
</dbReference>
<dbReference type="EMBL" id="JAKUCV010005742">
    <property type="protein sequence ID" value="KAJ4830048.1"/>
    <property type="molecule type" value="Genomic_DNA"/>
</dbReference>
<gene>
    <name evidence="1" type="ORF">Tsubulata_023304</name>
</gene>